<gene>
    <name evidence="1" type="ORF">SAMN04488565_2734</name>
</gene>
<sequence length="87" mass="10264">MITTPYKQLRDELGKPEEWRPSWAQHLEVRRHGERTIYSAKVEHLTADQLEELHALGLSGWDLRIDSPALNRLRIALWRTDERTPHA</sequence>
<reference evidence="1 2" key="1">
    <citation type="submission" date="2016-10" db="EMBL/GenBank/DDBJ databases">
        <authorList>
            <person name="de Groot N.N."/>
        </authorList>
    </citation>
    <scope>NUCLEOTIDE SEQUENCE [LARGE SCALE GENOMIC DNA]</scope>
    <source>
        <strain evidence="1 2">DSM 22788</strain>
    </source>
</reference>
<dbReference type="RefSeq" id="WP_143026159.1">
    <property type="nucleotide sequence ID" value="NZ_FNKB01000002.1"/>
</dbReference>
<dbReference type="STRING" id="1079994.SAMN04488565_2734"/>
<dbReference type="AlphaFoldDB" id="A0A1H1BCJ3"/>
<dbReference type="Proteomes" id="UP000182690">
    <property type="component" value="Unassembled WGS sequence"/>
</dbReference>
<dbReference type="EMBL" id="FNKB01000002">
    <property type="protein sequence ID" value="SDQ49694.1"/>
    <property type="molecule type" value="Genomic_DNA"/>
</dbReference>
<proteinExistence type="predicted"/>
<evidence type="ECO:0000313" key="1">
    <source>
        <dbReference type="EMBL" id="SDQ49694.1"/>
    </source>
</evidence>
<name>A0A1H1BCJ3_9MICO</name>
<protein>
    <submittedName>
        <fullName evidence="1">Uncharacterized protein</fullName>
    </submittedName>
</protein>
<accession>A0A1H1BCJ3</accession>
<evidence type="ECO:0000313" key="2">
    <source>
        <dbReference type="Proteomes" id="UP000182690"/>
    </source>
</evidence>
<organism evidence="1 2">
    <name type="scientific">Leucobacter chromiiresistens</name>
    <dbReference type="NCBI Taxonomy" id="1079994"/>
    <lineage>
        <taxon>Bacteria</taxon>
        <taxon>Bacillati</taxon>
        <taxon>Actinomycetota</taxon>
        <taxon>Actinomycetes</taxon>
        <taxon>Micrococcales</taxon>
        <taxon>Microbacteriaceae</taxon>
        <taxon>Leucobacter</taxon>
    </lineage>
</organism>